<dbReference type="EMBL" id="AKWM02000082">
    <property type="protein sequence ID" value="EKR98190.1"/>
    <property type="molecule type" value="Genomic_DNA"/>
</dbReference>
<dbReference type="AlphaFoldDB" id="A0AA87MJC7"/>
<reference evidence="1 2" key="1">
    <citation type="journal article" date="2014" name="Int. J. Syst. Evol. Microbiol.">
        <title>Leptospira mayottensis sp. nov., a pathogenic species of the genus Leptospira isolated from humans.</title>
        <authorList>
            <person name="Bourhy P."/>
            <person name="Collet L."/>
            <person name="Brisse S."/>
            <person name="Picardeau M."/>
        </authorList>
    </citation>
    <scope>NUCLEOTIDE SEQUENCE [LARGE SCALE GENOMIC DNA]</scope>
    <source>
        <strain evidence="1 2">200901122</strain>
    </source>
</reference>
<sequence>MLLELKAPLPWRKEFIRLNHLIEVKPDGSLPRDAPTRFRPSKYYKVLISNSKYHQGSVCYEDPKTGHMFLYDVQL</sequence>
<proteinExistence type="predicted"/>
<dbReference type="RefSeq" id="WP_002746421.1">
    <property type="nucleotide sequence ID" value="NZ_AKWM02000082.1"/>
</dbReference>
<protein>
    <submittedName>
        <fullName evidence="1">Uncharacterized protein</fullName>
    </submittedName>
</protein>
<name>A0AA87MJC7_9LEPT</name>
<evidence type="ECO:0000313" key="1">
    <source>
        <dbReference type="EMBL" id="EKR98190.1"/>
    </source>
</evidence>
<evidence type="ECO:0000313" key="2">
    <source>
        <dbReference type="Proteomes" id="UP000001343"/>
    </source>
</evidence>
<gene>
    <name evidence="1" type="ORF">LEP1GSC125_1066</name>
</gene>
<accession>A0AA87MJC7</accession>
<organism evidence="1 2">
    <name type="scientific">Leptospira mayottensis 200901122</name>
    <dbReference type="NCBI Taxonomy" id="1193010"/>
    <lineage>
        <taxon>Bacteria</taxon>
        <taxon>Pseudomonadati</taxon>
        <taxon>Spirochaetota</taxon>
        <taxon>Spirochaetia</taxon>
        <taxon>Leptospirales</taxon>
        <taxon>Leptospiraceae</taxon>
        <taxon>Leptospira</taxon>
    </lineage>
</organism>
<dbReference type="Proteomes" id="UP000001343">
    <property type="component" value="Unassembled WGS sequence"/>
</dbReference>
<comment type="caution">
    <text evidence="1">The sequence shown here is derived from an EMBL/GenBank/DDBJ whole genome shotgun (WGS) entry which is preliminary data.</text>
</comment>